<sequence length="131" mass="13899">MQIGSEVAIHARGDGGSVGEAVGTGKIIHPQVVQVAPPLDAELSRVARQAGEFVIVTPEGNHEVFRIRPGLVGYDEAVEIASREQPGAEFVETQTGIVAFEIKETLGEDDGPVGGDPWICRVICLDFCKSC</sequence>
<protein>
    <submittedName>
        <fullName evidence="1">Uncharacterized protein</fullName>
    </submittedName>
</protein>
<reference evidence="1" key="2">
    <citation type="submission" date="2020-09" db="EMBL/GenBank/DDBJ databases">
        <authorList>
            <person name="Sun Q."/>
            <person name="Zhou Y."/>
        </authorList>
    </citation>
    <scope>NUCLEOTIDE SEQUENCE</scope>
    <source>
        <strain evidence="1">CGMCC 4.7306</strain>
    </source>
</reference>
<gene>
    <name evidence="1" type="ORF">GCM10011575_23000</name>
</gene>
<name>A0A917W4Y8_9ACTN</name>
<evidence type="ECO:0000313" key="1">
    <source>
        <dbReference type="EMBL" id="GGL63975.1"/>
    </source>
</evidence>
<dbReference type="EMBL" id="BMMZ01000005">
    <property type="protein sequence ID" value="GGL63975.1"/>
    <property type="molecule type" value="Genomic_DNA"/>
</dbReference>
<dbReference type="AlphaFoldDB" id="A0A917W4Y8"/>
<reference evidence="1" key="1">
    <citation type="journal article" date="2014" name="Int. J. Syst. Evol. Microbiol.">
        <title>Complete genome sequence of Corynebacterium casei LMG S-19264T (=DSM 44701T), isolated from a smear-ripened cheese.</title>
        <authorList>
            <consortium name="US DOE Joint Genome Institute (JGI-PGF)"/>
            <person name="Walter F."/>
            <person name="Albersmeier A."/>
            <person name="Kalinowski J."/>
            <person name="Ruckert C."/>
        </authorList>
    </citation>
    <scope>NUCLEOTIDE SEQUENCE</scope>
    <source>
        <strain evidence="1">CGMCC 4.7306</strain>
    </source>
</reference>
<keyword evidence="2" id="KW-1185">Reference proteome</keyword>
<organism evidence="1 2">
    <name type="scientific">Microlunatus endophyticus</name>
    <dbReference type="NCBI Taxonomy" id="1716077"/>
    <lineage>
        <taxon>Bacteria</taxon>
        <taxon>Bacillati</taxon>
        <taxon>Actinomycetota</taxon>
        <taxon>Actinomycetes</taxon>
        <taxon>Propionibacteriales</taxon>
        <taxon>Propionibacteriaceae</taxon>
        <taxon>Microlunatus</taxon>
    </lineage>
</organism>
<proteinExistence type="predicted"/>
<dbReference type="Proteomes" id="UP000613840">
    <property type="component" value="Unassembled WGS sequence"/>
</dbReference>
<accession>A0A917W4Y8</accession>
<comment type="caution">
    <text evidence="1">The sequence shown here is derived from an EMBL/GenBank/DDBJ whole genome shotgun (WGS) entry which is preliminary data.</text>
</comment>
<evidence type="ECO:0000313" key="2">
    <source>
        <dbReference type="Proteomes" id="UP000613840"/>
    </source>
</evidence>
<dbReference type="RefSeq" id="WP_188895514.1">
    <property type="nucleotide sequence ID" value="NZ_BMMZ01000005.1"/>
</dbReference>